<reference evidence="3 4" key="1">
    <citation type="submission" date="2020-09" db="EMBL/GenBank/DDBJ databases">
        <title>Draft genome of Gelidibacter salicanalis PAMC21136.</title>
        <authorList>
            <person name="Park H."/>
        </authorList>
    </citation>
    <scope>NUCLEOTIDE SEQUENCE [LARGE SCALE GENOMIC DNA]</scope>
    <source>
        <strain evidence="3 4">PAMC21136</strain>
    </source>
</reference>
<dbReference type="Proteomes" id="UP000662373">
    <property type="component" value="Unassembled WGS sequence"/>
</dbReference>
<dbReference type="Gene3D" id="2.60.40.1740">
    <property type="entry name" value="hypothetical protein (bacova_03559)"/>
    <property type="match status" value="1"/>
</dbReference>
<gene>
    <name evidence="3" type="ORF">JEM65_08400</name>
</gene>
<dbReference type="InterPro" id="IPR040580">
    <property type="entry name" value="DUF5627"/>
</dbReference>
<dbReference type="Pfam" id="PF08522">
    <property type="entry name" value="BT_3987-like_N"/>
    <property type="match status" value="1"/>
</dbReference>
<comment type="caution">
    <text evidence="3">The sequence shown here is derived from an EMBL/GenBank/DDBJ whole genome shotgun (WGS) entry which is preliminary data.</text>
</comment>
<proteinExistence type="predicted"/>
<feature type="domain" description="BT-3987-like N-terminal" evidence="1">
    <location>
        <begin position="31"/>
        <end position="156"/>
    </location>
</feature>
<protein>
    <submittedName>
        <fullName evidence="3">DUF1735 domain-containing protein</fullName>
    </submittedName>
</protein>
<feature type="domain" description="DUF5627" evidence="2">
    <location>
        <begin position="196"/>
        <end position="329"/>
    </location>
</feature>
<evidence type="ECO:0000313" key="3">
    <source>
        <dbReference type="EMBL" id="MBJ7880666.1"/>
    </source>
</evidence>
<evidence type="ECO:0000259" key="2">
    <source>
        <dbReference type="Pfam" id="PF18620"/>
    </source>
</evidence>
<accession>A0A934NHC0</accession>
<dbReference type="Gene3D" id="2.40.128.420">
    <property type="match status" value="1"/>
</dbReference>
<dbReference type="RefSeq" id="WP_199598502.1">
    <property type="nucleotide sequence ID" value="NZ_JAEHJZ010000018.1"/>
</dbReference>
<dbReference type="InterPro" id="IPR013728">
    <property type="entry name" value="BT_3987-like_N"/>
</dbReference>
<dbReference type="EMBL" id="JAEHJZ010000018">
    <property type="protein sequence ID" value="MBJ7880666.1"/>
    <property type="molecule type" value="Genomic_DNA"/>
</dbReference>
<dbReference type="Pfam" id="PF18620">
    <property type="entry name" value="DUF5627"/>
    <property type="match status" value="1"/>
</dbReference>
<keyword evidence="4" id="KW-1185">Reference proteome</keyword>
<evidence type="ECO:0000259" key="1">
    <source>
        <dbReference type="Pfam" id="PF08522"/>
    </source>
</evidence>
<dbReference type="PROSITE" id="PS51257">
    <property type="entry name" value="PROKAR_LIPOPROTEIN"/>
    <property type="match status" value="1"/>
</dbReference>
<dbReference type="AlphaFoldDB" id="A0A934NHC0"/>
<organism evidence="3 4">
    <name type="scientific">Gelidibacter salicanalis</name>
    <dbReference type="NCBI Taxonomy" id="291193"/>
    <lineage>
        <taxon>Bacteria</taxon>
        <taxon>Pseudomonadati</taxon>
        <taxon>Bacteroidota</taxon>
        <taxon>Flavobacteriia</taxon>
        <taxon>Flavobacteriales</taxon>
        <taxon>Flavobacteriaceae</taxon>
        <taxon>Gelidibacter</taxon>
    </lineage>
</organism>
<sequence length="342" mass="38528">MNIKNIVLLVGVLVTLSCSNTEPEFDDYEFQGAYFPYQNPARTLILGDYDLAFNDNDNDYRFEITALMTGVYSNDKERKIYFEVDNSLLNNVANVKALPAEYYTFETVSPVSIPSGSTKARIQVQLRDAFFQDTLSFGKVNTTNYVIPLVMTKADNLDTLSVGRSVVSNPDRVNPADWDVLPKDYTLFGIKYMNRFHGNYLRRGKDMITAPTSEVGRVYSADFVERDELTLLETAGMDKVKYQNLIGRGENSSPGNVIMELSFNQDNTCTISSYKDDPYGVTGTGQFVEDGDSFGGNPKDVIYLNYTYTDAINAETHTVNDTLVIRDRTAIFEEFTVELKDL</sequence>
<evidence type="ECO:0000313" key="4">
    <source>
        <dbReference type="Proteomes" id="UP000662373"/>
    </source>
</evidence>
<name>A0A934NHC0_9FLAO</name>